<dbReference type="PROSITE" id="PS51832">
    <property type="entry name" value="HD_GYP"/>
    <property type="match status" value="1"/>
</dbReference>
<evidence type="ECO:0000313" key="3">
    <source>
        <dbReference type="Proteomes" id="UP001239019"/>
    </source>
</evidence>
<name>A0ABU0W8D9_9GAMM</name>
<dbReference type="CDD" id="cd00077">
    <property type="entry name" value="HDc"/>
    <property type="match status" value="1"/>
</dbReference>
<dbReference type="InterPro" id="IPR037522">
    <property type="entry name" value="HD_GYP_dom"/>
</dbReference>
<dbReference type="Gene3D" id="1.10.3210.10">
    <property type="entry name" value="Hypothetical protein af1432"/>
    <property type="match status" value="1"/>
</dbReference>
<dbReference type="SUPFAM" id="SSF109604">
    <property type="entry name" value="HD-domain/PDEase-like"/>
    <property type="match status" value="1"/>
</dbReference>
<dbReference type="PANTHER" id="PTHR43155">
    <property type="entry name" value="CYCLIC DI-GMP PHOSPHODIESTERASE PA4108-RELATED"/>
    <property type="match status" value="1"/>
</dbReference>
<evidence type="ECO:0000259" key="1">
    <source>
        <dbReference type="PROSITE" id="PS51832"/>
    </source>
</evidence>
<gene>
    <name evidence="2" type="ORF">RBH19_10280</name>
</gene>
<accession>A0ABU0W8D9</accession>
<feature type="domain" description="HD-GYP" evidence="1">
    <location>
        <begin position="115"/>
        <end position="309"/>
    </location>
</feature>
<dbReference type="RefSeq" id="WP_306728760.1">
    <property type="nucleotide sequence ID" value="NZ_JAVDDT010000006.1"/>
</dbReference>
<evidence type="ECO:0000313" key="2">
    <source>
        <dbReference type="EMBL" id="MDQ2070266.1"/>
    </source>
</evidence>
<proteinExistence type="predicted"/>
<keyword evidence="3" id="KW-1185">Reference proteome</keyword>
<dbReference type="InterPro" id="IPR003607">
    <property type="entry name" value="HD/PDEase_dom"/>
</dbReference>
<dbReference type="Proteomes" id="UP001239019">
    <property type="component" value="Unassembled WGS sequence"/>
</dbReference>
<dbReference type="EMBL" id="JAVDDT010000006">
    <property type="protein sequence ID" value="MDQ2070266.1"/>
    <property type="molecule type" value="Genomic_DNA"/>
</dbReference>
<sequence length="357" mass="40244">MEKIPVRAEDIRIGEPLPWAVYDERGVMLLRQGHVVRSSLQLRRMIDRGAWHEPEPEPEKGDRKKKVGMRREREPFTRLSILIPRIRRMQQSVFDIQSGAQKEVFAVAERLTELVRADREAMIAAINLIRDFDYSARHAAFTGLLSATMAEELNYDRRRREGLVVAALLQNIGYLEDQDRFASSVGVIDEETRVKLRAHPNASAEKALSCGIEDPFILRAIREHHERWDGRGYPAELKGKRITEAARILTLADHYVAMTSPRSYRKGLHPVVGLRQIFLLAGRIGDPEMTHAFVAAVGVNPAGACVYLDSGEQGMVVRRRSIASQPLIAIVKSLGTWVGSPRSVSCRRWNAVNGTPM</sequence>
<organism evidence="2 3">
    <name type="scientific">Natronospira bacteriovora</name>
    <dbReference type="NCBI Taxonomy" id="3069753"/>
    <lineage>
        <taxon>Bacteria</taxon>
        <taxon>Pseudomonadati</taxon>
        <taxon>Pseudomonadota</taxon>
        <taxon>Gammaproteobacteria</taxon>
        <taxon>Natronospirales</taxon>
        <taxon>Natronospiraceae</taxon>
        <taxon>Natronospira</taxon>
    </lineage>
</organism>
<protein>
    <submittedName>
        <fullName evidence="2">HD domain-containing protein</fullName>
    </submittedName>
</protein>
<dbReference type="Pfam" id="PF13487">
    <property type="entry name" value="HD_5"/>
    <property type="match status" value="1"/>
</dbReference>
<reference evidence="2 3" key="1">
    <citation type="submission" date="2023-08" db="EMBL/GenBank/DDBJ databases">
        <title>Whole-genome sequencing of halo(alkali)philic microorganisms from hypersaline lakes.</title>
        <authorList>
            <person name="Sorokin D.Y."/>
            <person name="Abbas B."/>
            <person name="Merkel A.Y."/>
        </authorList>
    </citation>
    <scope>NUCLEOTIDE SEQUENCE [LARGE SCALE GENOMIC DNA]</scope>
    <source>
        <strain evidence="2 3">AB-CW4</strain>
    </source>
</reference>
<dbReference type="PANTHER" id="PTHR43155:SF2">
    <property type="entry name" value="CYCLIC DI-GMP PHOSPHODIESTERASE PA4108"/>
    <property type="match status" value="1"/>
</dbReference>
<comment type="caution">
    <text evidence="2">The sequence shown here is derived from an EMBL/GenBank/DDBJ whole genome shotgun (WGS) entry which is preliminary data.</text>
</comment>